<reference evidence="3 4" key="1">
    <citation type="submission" date="2019-08" db="EMBL/GenBank/DDBJ databases">
        <title>In-depth cultivation of the pig gut microbiome towards novel bacterial diversity and tailored functional studies.</title>
        <authorList>
            <person name="Wylensek D."/>
            <person name="Hitch T.C.A."/>
            <person name="Clavel T."/>
        </authorList>
    </citation>
    <scope>NUCLEOTIDE SEQUENCE [LARGE SCALE GENOMIC DNA]</scope>
    <source>
        <strain evidence="3 4">LKV-178-WT-2G</strain>
    </source>
</reference>
<feature type="active site" description="Proton donor/acceptor" evidence="2">
    <location>
        <position position="122"/>
    </location>
</feature>
<dbReference type="InterPro" id="IPR005754">
    <property type="entry name" value="Sortase"/>
</dbReference>
<keyword evidence="1" id="KW-0378">Hydrolase</keyword>
<gene>
    <name evidence="3" type="ORF">FYJ50_02195</name>
</gene>
<dbReference type="NCBIfam" id="TIGR01076">
    <property type="entry name" value="sortase_fam"/>
    <property type="match status" value="1"/>
</dbReference>
<protein>
    <submittedName>
        <fullName evidence="3">Sortase</fullName>
    </submittedName>
</protein>
<dbReference type="EMBL" id="VUMM01000002">
    <property type="protein sequence ID" value="MSS00939.1"/>
    <property type="molecule type" value="Genomic_DNA"/>
</dbReference>
<dbReference type="SUPFAM" id="SSF63817">
    <property type="entry name" value="Sortase"/>
    <property type="match status" value="1"/>
</dbReference>
<accession>A0A7X2N1V2</accession>
<organism evidence="3 4">
    <name type="scientific">Floccifex porci</name>
    <dbReference type="NCBI Taxonomy" id="2606629"/>
    <lineage>
        <taxon>Bacteria</taxon>
        <taxon>Bacillati</taxon>
        <taxon>Bacillota</taxon>
        <taxon>Erysipelotrichia</taxon>
        <taxon>Erysipelotrichales</taxon>
        <taxon>Erysipelotrichaceae</taxon>
        <taxon>Floccifex</taxon>
    </lineage>
</organism>
<keyword evidence="4" id="KW-1185">Reference proteome</keyword>
<evidence type="ECO:0000313" key="4">
    <source>
        <dbReference type="Proteomes" id="UP000470082"/>
    </source>
</evidence>
<dbReference type="RefSeq" id="WP_154459406.1">
    <property type="nucleotide sequence ID" value="NZ_VUMM01000002.1"/>
</dbReference>
<evidence type="ECO:0000313" key="3">
    <source>
        <dbReference type="EMBL" id="MSS00939.1"/>
    </source>
</evidence>
<dbReference type="Pfam" id="PF04203">
    <property type="entry name" value="Sortase"/>
    <property type="match status" value="1"/>
</dbReference>
<evidence type="ECO:0000256" key="2">
    <source>
        <dbReference type="PIRSR" id="PIRSR605754-1"/>
    </source>
</evidence>
<evidence type="ECO:0000256" key="1">
    <source>
        <dbReference type="ARBA" id="ARBA00022801"/>
    </source>
</evidence>
<proteinExistence type="predicted"/>
<name>A0A7X2N1V2_9FIRM</name>
<dbReference type="InterPro" id="IPR023365">
    <property type="entry name" value="Sortase_dom-sf"/>
</dbReference>
<feature type="active site" description="Acyl-thioester intermediate" evidence="2">
    <location>
        <position position="180"/>
    </location>
</feature>
<dbReference type="AlphaFoldDB" id="A0A7X2N1V2"/>
<dbReference type="GO" id="GO:0016787">
    <property type="term" value="F:hydrolase activity"/>
    <property type="evidence" value="ECO:0007669"/>
    <property type="project" value="UniProtKB-KW"/>
</dbReference>
<dbReference type="Proteomes" id="UP000470082">
    <property type="component" value="Unassembled WGS sequence"/>
</dbReference>
<comment type="caution">
    <text evidence="3">The sequence shown here is derived from an EMBL/GenBank/DDBJ whole genome shotgun (WGS) entry which is preliminary data.</text>
</comment>
<dbReference type="CDD" id="cd00004">
    <property type="entry name" value="Sortase"/>
    <property type="match status" value="1"/>
</dbReference>
<sequence>MKGKIWIRMGLLCIVIALLLSIYNIYQTWNAHIQSNLAVNEIIPSLEYEPLVHGEIEDYILNPDMDLPKKEIDGKEYVGILQIPVLNLELPVLSQCTDSNLNIAPCRYTGTCYKSNFIIGAHNSYYHFGNLKQLKEGDNIVFIDMKDRVFEYQVVGIEILMPNQGIELENEDWDLSLFTCTWAGYSRVVVRCVKV</sequence>
<dbReference type="Gene3D" id="2.40.260.10">
    <property type="entry name" value="Sortase"/>
    <property type="match status" value="1"/>
</dbReference>